<evidence type="ECO:0000313" key="3">
    <source>
        <dbReference type="Proteomes" id="UP000308901"/>
    </source>
</evidence>
<gene>
    <name evidence="2" type="ORF">FDK22_10220</name>
</gene>
<protein>
    <submittedName>
        <fullName evidence="2">Uncharacterized protein</fullName>
    </submittedName>
</protein>
<sequence length="261" mass="29179">MELLIIKSISVVALVLTLSFIAEKLSPKISGVLSGLPVGSSITLLFFAIENGVDYVTHVALYNIHGLFAALSFCIGYYISTFYKGKFEIFLSLLVSFISYIFIALVISFIPPHIVFTPFVVIALMYIASIYFAKKENFPTVKRDKITISDLLFRSILTIIIFLIVSNLPKVVPPNIAGIFSAFPTILLPLLLIIHFRHSNLQARTIIKNTPFGLSSVVIYSLVVYMTYSKIGILYGTLLAFCASLLYMVIQTKLFKILKWI</sequence>
<keyword evidence="1" id="KW-1133">Transmembrane helix</keyword>
<feature type="transmembrane region" description="Helical" evidence="1">
    <location>
        <begin position="6"/>
        <end position="22"/>
    </location>
</feature>
<feature type="transmembrane region" description="Helical" evidence="1">
    <location>
        <begin position="29"/>
        <end position="49"/>
    </location>
</feature>
<feature type="transmembrane region" description="Helical" evidence="1">
    <location>
        <begin position="232"/>
        <end position="250"/>
    </location>
</feature>
<organism evidence="2 3">
    <name type="scientific">Arcobacter arenosus</name>
    <dbReference type="NCBI Taxonomy" id="2576037"/>
    <lineage>
        <taxon>Bacteria</taxon>
        <taxon>Pseudomonadati</taxon>
        <taxon>Campylobacterota</taxon>
        <taxon>Epsilonproteobacteria</taxon>
        <taxon>Campylobacterales</taxon>
        <taxon>Arcobacteraceae</taxon>
        <taxon>Arcobacter</taxon>
    </lineage>
</organism>
<name>A0A5R8Y0T0_9BACT</name>
<comment type="caution">
    <text evidence="2">The sequence shown here is derived from an EMBL/GenBank/DDBJ whole genome shotgun (WGS) entry which is preliminary data.</text>
</comment>
<proteinExistence type="predicted"/>
<feature type="transmembrane region" description="Helical" evidence="1">
    <location>
        <begin position="90"/>
        <end position="110"/>
    </location>
</feature>
<accession>A0A5R8Y0T0</accession>
<keyword evidence="1" id="KW-0812">Transmembrane</keyword>
<dbReference type="OrthoDB" id="5457281at2"/>
<dbReference type="AlphaFoldDB" id="A0A5R8Y0T0"/>
<keyword evidence="1" id="KW-0472">Membrane</keyword>
<feature type="transmembrane region" description="Helical" evidence="1">
    <location>
        <begin position="206"/>
        <end position="226"/>
    </location>
</feature>
<feature type="transmembrane region" description="Helical" evidence="1">
    <location>
        <begin position="116"/>
        <end position="134"/>
    </location>
</feature>
<keyword evidence="3" id="KW-1185">Reference proteome</keyword>
<feature type="transmembrane region" description="Helical" evidence="1">
    <location>
        <begin position="146"/>
        <end position="164"/>
    </location>
</feature>
<feature type="transmembrane region" description="Helical" evidence="1">
    <location>
        <begin position="55"/>
        <end position="78"/>
    </location>
</feature>
<evidence type="ECO:0000256" key="1">
    <source>
        <dbReference type="SAM" id="Phobius"/>
    </source>
</evidence>
<evidence type="ECO:0000313" key="2">
    <source>
        <dbReference type="EMBL" id="TLP37683.1"/>
    </source>
</evidence>
<dbReference type="EMBL" id="VANU01000004">
    <property type="protein sequence ID" value="TLP37683.1"/>
    <property type="molecule type" value="Genomic_DNA"/>
</dbReference>
<reference evidence="2 3" key="1">
    <citation type="submission" date="2019-05" db="EMBL/GenBank/DDBJ databases">
        <title>Arcobacter sp. nov., isolated from sea sediment.</title>
        <authorList>
            <person name="Kim W."/>
        </authorList>
    </citation>
    <scope>NUCLEOTIDE SEQUENCE [LARGE SCALE GENOMIC DNA]</scope>
    <source>
        <strain evidence="2 3">CAU 1517</strain>
    </source>
</reference>
<dbReference type="RefSeq" id="WP_138152863.1">
    <property type="nucleotide sequence ID" value="NZ_VANU01000004.1"/>
</dbReference>
<dbReference type="Proteomes" id="UP000308901">
    <property type="component" value="Unassembled WGS sequence"/>
</dbReference>
<feature type="transmembrane region" description="Helical" evidence="1">
    <location>
        <begin position="176"/>
        <end position="194"/>
    </location>
</feature>